<sequence length="1441" mass="156471">MEFHSKERLIRPWLSGFLVTELKTLHQQLSTCAAASQSHRLDSALGNNHHHNASIQSRLDTLHTLSEWSDCKNNVQIVNNNSNAAHCLEIADQGVTIQASLSENLIARYQDTYGPEFLLQFRGGLSTLRRYKLQFTMKHLHIIPSIYIDDWIIIGSEGSPPMFTNTISPSNHPDIKILLNVLSQLITESSSTRLSTKLCKSASTPLVTVSEKSVSCLDSSRKSSSQSESIKSSGSNVPMQPKQTQSKLLPVVAAFKSLKEIANDPESVDLCKHPQQHAQGLINTTSLPVTSIPQLFELSDQDIGISSDQGLLIDAIEPKNYPMPVSEQTLLLALSGANIKADSTVSALNMLCFIAEECQNDTGFTKSQLLSHHTSAQPIGPSNHHQNCFQSQSALQSPDIMSSDGPNSVNNVKSALHTRPLTSSIQLHKGIQPPCVDHAVASTSTVECHDYESDTTKSRPDTKSTPLVSFNRLVDSVSIDENDDLGFEITDLPMELYSGSDGSSIGVSAEPLSQNTVKPSLIKNQFPDRHILDPTSSLTGTPVTSLKVETDLAATTVSDSEKELASRNVNELSLETSEDKSFDHDQDITMTDSLLDKHIDTSVVTDKALLINNKMQNTLRSLDEDKGSVSNSVSTTTSMLKNGVDILSNKTHVSSCASYISLSQPMPSAVKLCSTPKMSSSQDNTLLNPAFSVQMLKDTSNLKPIKRSTSLPMHTHLIVEKIQTMPLTTFQTSQSGTVALVSETQACSEAISVAKSPSTVVDETAQSKYALNMLSMDVENLAEIRHVSNDFQTPTSITDTIKTGIAQNFKTIEAGLSESTSLQPDTCKLPSSPIQSSIIQPESKLSYLTDSMDCMSSLISTETVGNMASNTACVHLPTSLTNDLHDSFNTQNSHISPNRVVSPNKHGDTMYRDGNHGFFDVNDISNVMGDDDDDYIFHSPGMKEPQKHHPDSLACSKTDHADDYNVEDGVVVTDYDLCSIRLDSPATKEFSDTVKVTIDRHSNSDDERSIVDYSESNKISEKYDNEPLTINAMMSTISDDSSSSTSRESYSDKNDKKSCVDDISNSWNSPLSPDLAQSQSSRKSTESSHNATAVYTPSSDVCSIEAELLSQSLDSNELVDSDNEEMSEKDAFESDKLARAAMQDITPLISKTACSVKVNQVSDKRVPLKSMRGTLNTIRRHSAGASGPMLTQYVKPIDCHKLIPASGIPKPKVPLPKVLANHPVLGSNSNLEKLRQQLRSSKGPSIRDRLITSYSKAASSSPSSVTGASLIKNIAFTTQIDGQNNTRRIQKIADAVVAPAAESAQNVASSLTHASTVKSIKSATTLRRSVAKRSTKNFKTTSLMHDSSPSQSPFAGPSASGFKRRLSENTPTINSSQSIAYSMRYSHLRRQTSPIAGSGSALGTTPTRNIKQTGLSSMTCSMKDKDRSTRPTKTLKTSRSG</sequence>
<feature type="region of interest" description="Disordered" evidence="1">
    <location>
        <begin position="218"/>
        <end position="244"/>
    </location>
</feature>
<feature type="compositionally biased region" description="Polar residues" evidence="1">
    <location>
        <begin position="383"/>
        <end position="410"/>
    </location>
</feature>
<name>F4NX84_BATDJ</name>
<dbReference type="InParanoid" id="F4NX84"/>
<dbReference type="Proteomes" id="UP000007241">
    <property type="component" value="Unassembled WGS sequence"/>
</dbReference>
<feature type="region of interest" description="Disordered" evidence="1">
    <location>
        <begin position="1326"/>
        <end position="1371"/>
    </location>
</feature>
<accession>F4NX84</accession>
<proteinExistence type="predicted"/>
<keyword evidence="3" id="KW-1185">Reference proteome</keyword>
<feature type="compositionally biased region" description="Polar residues" evidence="1">
    <location>
        <begin position="1063"/>
        <end position="1077"/>
    </location>
</feature>
<dbReference type="EMBL" id="GL882880">
    <property type="protein sequence ID" value="EGF82625.1"/>
    <property type="molecule type" value="Genomic_DNA"/>
</dbReference>
<feature type="compositionally biased region" description="Low complexity" evidence="1">
    <location>
        <begin position="1036"/>
        <end position="1048"/>
    </location>
</feature>
<feature type="region of interest" description="Disordered" evidence="1">
    <location>
        <begin position="373"/>
        <end position="410"/>
    </location>
</feature>
<evidence type="ECO:0000313" key="2">
    <source>
        <dbReference type="EMBL" id="EGF82625.1"/>
    </source>
</evidence>
<feature type="region of interest" description="Disordered" evidence="1">
    <location>
        <begin position="1393"/>
        <end position="1441"/>
    </location>
</feature>
<dbReference type="HOGENOM" id="CLU_251844_0_0_1"/>
<dbReference type="GeneID" id="18242473"/>
<feature type="compositionally biased region" description="Polar residues" evidence="1">
    <location>
        <begin position="1393"/>
        <end position="1420"/>
    </location>
</feature>
<gene>
    <name evidence="2" type="ORF">BATDEDRAFT_86527</name>
</gene>
<feature type="compositionally biased region" description="Polar residues" evidence="1">
    <location>
        <begin position="1431"/>
        <end position="1441"/>
    </location>
</feature>
<feature type="compositionally biased region" description="Low complexity" evidence="1">
    <location>
        <begin position="218"/>
        <end position="235"/>
    </location>
</feature>
<evidence type="ECO:0000313" key="3">
    <source>
        <dbReference type="Proteomes" id="UP000007241"/>
    </source>
</evidence>
<feature type="compositionally biased region" description="Polar residues" evidence="1">
    <location>
        <begin position="1337"/>
        <end position="1353"/>
    </location>
</feature>
<protein>
    <recommendedName>
        <fullName evidence="4">Telomere replication protein EST3</fullName>
    </recommendedName>
</protein>
<evidence type="ECO:0008006" key="4">
    <source>
        <dbReference type="Google" id="ProtNLM"/>
    </source>
</evidence>
<feature type="compositionally biased region" description="Basic and acidic residues" evidence="1">
    <location>
        <begin position="1049"/>
        <end position="1060"/>
    </location>
</feature>
<reference evidence="2 3" key="1">
    <citation type="submission" date="2009-12" db="EMBL/GenBank/DDBJ databases">
        <title>The draft genome of Batrachochytrium dendrobatidis.</title>
        <authorList>
            <consortium name="US DOE Joint Genome Institute (JGI-PGF)"/>
            <person name="Kuo A."/>
            <person name="Salamov A."/>
            <person name="Schmutz J."/>
            <person name="Lucas S."/>
            <person name="Pitluck S."/>
            <person name="Rosenblum E."/>
            <person name="Stajich J."/>
            <person name="Eisen M."/>
            <person name="Grigoriev I.V."/>
        </authorList>
    </citation>
    <scope>NUCLEOTIDE SEQUENCE [LARGE SCALE GENOMIC DNA]</scope>
    <source>
        <strain evidence="3">JAM81 / FGSC 10211</strain>
    </source>
</reference>
<dbReference type="RefSeq" id="XP_006676992.1">
    <property type="nucleotide sequence ID" value="XM_006676929.1"/>
</dbReference>
<feature type="region of interest" description="Disordered" evidence="1">
    <location>
        <begin position="1036"/>
        <end position="1096"/>
    </location>
</feature>
<organism evidence="2 3">
    <name type="scientific">Batrachochytrium dendrobatidis (strain JAM81 / FGSC 10211)</name>
    <name type="common">Frog chytrid fungus</name>
    <dbReference type="NCBI Taxonomy" id="684364"/>
    <lineage>
        <taxon>Eukaryota</taxon>
        <taxon>Fungi</taxon>
        <taxon>Fungi incertae sedis</taxon>
        <taxon>Chytridiomycota</taxon>
        <taxon>Chytridiomycota incertae sedis</taxon>
        <taxon>Chytridiomycetes</taxon>
        <taxon>Rhizophydiales</taxon>
        <taxon>Rhizophydiales incertae sedis</taxon>
        <taxon>Batrachochytrium</taxon>
    </lineage>
</organism>
<evidence type="ECO:0000256" key="1">
    <source>
        <dbReference type="SAM" id="MobiDB-lite"/>
    </source>
</evidence>